<name>A0A7S3B012_9EUKA</name>
<proteinExistence type="predicted"/>
<accession>A0A7S3B012</accession>
<gene>
    <name evidence="1" type="ORF">HERI1096_LOCUS19741</name>
</gene>
<protein>
    <submittedName>
        <fullName evidence="1">Uncharacterized protein</fullName>
    </submittedName>
</protein>
<evidence type="ECO:0000313" key="1">
    <source>
        <dbReference type="EMBL" id="CAE0119042.1"/>
    </source>
</evidence>
<dbReference type="EMBL" id="HBHX01035594">
    <property type="protein sequence ID" value="CAE0119042.1"/>
    <property type="molecule type" value="Transcribed_RNA"/>
</dbReference>
<reference evidence="1" key="1">
    <citation type="submission" date="2021-01" db="EMBL/GenBank/DDBJ databases">
        <authorList>
            <person name="Corre E."/>
            <person name="Pelletier E."/>
            <person name="Niang G."/>
            <person name="Scheremetjew M."/>
            <person name="Finn R."/>
            <person name="Kale V."/>
            <person name="Holt S."/>
            <person name="Cochrane G."/>
            <person name="Meng A."/>
            <person name="Brown T."/>
            <person name="Cohen L."/>
        </authorList>
    </citation>
    <scope>NUCLEOTIDE SEQUENCE</scope>
    <source>
        <strain evidence="1">CCMP281</strain>
    </source>
</reference>
<sequence length="158" mass="17491">MLPNLQARIGQNAWLSASRKFIALHSLANIVGFEIGRCYGAGMISQRVFEEVRWPDLSWCEDQKQFDALRKHPTLGALVLEADDLLYVHRRHDSNASLAHRHSLWQGVLPLQLAGAEALAAAELVKQLLAQPHPEYLEGGVAASKIQSIVAEQSSTYP</sequence>
<organism evidence="1">
    <name type="scientific">Haptolina ericina</name>
    <dbReference type="NCBI Taxonomy" id="156174"/>
    <lineage>
        <taxon>Eukaryota</taxon>
        <taxon>Haptista</taxon>
        <taxon>Haptophyta</taxon>
        <taxon>Prymnesiophyceae</taxon>
        <taxon>Prymnesiales</taxon>
        <taxon>Prymnesiaceae</taxon>
        <taxon>Haptolina</taxon>
    </lineage>
</organism>
<dbReference type="AlphaFoldDB" id="A0A7S3B012"/>